<evidence type="ECO:0000256" key="4">
    <source>
        <dbReference type="SAM" id="MobiDB-lite"/>
    </source>
</evidence>
<keyword evidence="1 6" id="KW-0489">Methyltransferase</keyword>
<evidence type="ECO:0000256" key="3">
    <source>
        <dbReference type="ARBA" id="ARBA00022691"/>
    </source>
</evidence>
<dbReference type="Pfam" id="PF13649">
    <property type="entry name" value="Methyltransf_25"/>
    <property type="match status" value="1"/>
</dbReference>
<keyword evidence="2" id="KW-0808">Transferase</keyword>
<gene>
    <name evidence="6" type="ORF">GCM10012286_82530</name>
</gene>
<dbReference type="CDD" id="cd02440">
    <property type="entry name" value="AdoMet_MTases"/>
    <property type="match status" value="1"/>
</dbReference>
<keyword evidence="7" id="KW-1185">Reference proteome</keyword>
<keyword evidence="3" id="KW-0949">S-adenosyl-L-methionine</keyword>
<protein>
    <submittedName>
        <fullName evidence="6">Methyltransferase</fullName>
    </submittedName>
</protein>
<evidence type="ECO:0000256" key="1">
    <source>
        <dbReference type="ARBA" id="ARBA00022603"/>
    </source>
</evidence>
<dbReference type="SUPFAM" id="SSF53335">
    <property type="entry name" value="S-adenosyl-L-methionine-dependent methyltransferases"/>
    <property type="match status" value="1"/>
</dbReference>
<evidence type="ECO:0000313" key="6">
    <source>
        <dbReference type="EMBL" id="GGO59893.1"/>
    </source>
</evidence>
<dbReference type="SMART" id="SM00828">
    <property type="entry name" value="PKS_MT"/>
    <property type="match status" value="1"/>
</dbReference>
<feature type="region of interest" description="Disordered" evidence="4">
    <location>
        <begin position="1"/>
        <end position="20"/>
    </location>
</feature>
<dbReference type="GO" id="GO:0008168">
    <property type="term" value="F:methyltransferase activity"/>
    <property type="evidence" value="ECO:0007669"/>
    <property type="project" value="UniProtKB-KW"/>
</dbReference>
<accession>A0ABQ2MW33</accession>
<dbReference type="RefSeq" id="WP_189177809.1">
    <property type="nucleotide sequence ID" value="NZ_BMNG01000031.1"/>
</dbReference>
<dbReference type="GO" id="GO:0032259">
    <property type="term" value="P:methylation"/>
    <property type="evidence" value="ECO:0007669"/>
    <property type="project" value="UniProtKB-KW"/>
</dbReference>
<reference evidence="7" key="1">
    <citation type="journal article" date="2019" name="Int. J. Syst. Evol. Microbiol.">
        <title>The Global Catalogue of Microorganisms (GCM) 10K type strain sequencing project: providing services to taxonomists for standard genome sequencing and annotation.</title>
        <authorList>
            <consortium name="The Broad Institute Genomics Platform"/>
            <consortium name="The Broad Institute Genome Sequencing Center for Infectious Disease"/>
            <person name="Wu L."/>
            <person name="Ma J."/>
        </authorList>
    </citation>
    <scope>NUCLEOTIDE SEQUENCE [LARGE SCALE GENOMIC DNA]</scope>
    <source>
        <strain evidence="7">CGMCC 4.7349</strain>
    </source>
</reference>
<sequence>MTTHARPKSRYDTRPASLPNARQEAIWNGPVGRHWAEQQDRYDAMSGDLNDHLFAAAAIGDGDRVLDIGCGAGTVTRIAARLAGGGRAVGVDISEPLLARARARTAAEGVPNVSYERGDAQTHPFPAGGYDVAISRGGVMFFADHAAAFGNIARALRPGGRLVFACPQPASPDIEESRALGTLASLLGAQGATASPESADARAAMASLSDPRTIRAALAAYTDVDVTALTIETYWGKDPSDAVGFLLSRTPDAAVPRVTRKAMEDVLSPYAGGRGVRMKARVWLVTAARPS</sequence>
<name>A0ABQ2MW33_9ACTN</name>
<dbReference type="Gene3D" id="3.40.50.150">
    <property type="entry name" value="Vaccinia Virus protein VP39"/>
    <property type="match status" value="1"/>
</dbReference>
<proteinExistence type="predicted"/>
<dbReference type="Proteomes" id="UP000656881">
    <property type="component" value="Unassembled WGS sequence"/>
</dbReference>
<dbReference type="PANTHER" id="PTHR43464">
    <property type="entry name" value="METHYLTRANSFERASE"/>
    <property type="match status" value="1"/>
</dbReference>
<evidence type="ECO:0000256" key="2">
    <source>
        <dbReference type="ARBA" id="ARBA00022679"/>
    </source>
</evidence>
<dbReference type="InterPro" id="IPR020803">
    <property type="entry name" value="MeTfrase_dom"/>
</dbReference>
<dbReference type="InterPro" id="IPR029063">
    <property type="entry name" value="SAM-dependent_MTases_sf"/>
</dbReference>
<feature type="domain" description="Polyketide synthase-like methyltransferase" evidence="5">
    <location>
        <begin position="54"/>
        <end position="268"/>
    </location>
</feature>
<dbReference type="EMBL" id="BMNG01000031">
    <property type="protein sequence ID" value="GGO59893.1"/>
    <property type="molecule type" value="Genomic_DNA"/>
</dbReference>
<evidence type="ECO:0000313" key="7">
    <source>
        <dbReference type="Proteomes" id="UP000656881"/>
    </source>
</evidence>
<comment type="caution">
    <text evidence="6">The sequence shown here is derived from an EMBL/GenBank/DDBJ whole genome shotgun (WGS) entry which is preliminary data.</text>
</comment>
<dbReference type="PANTHER" id="PTHR43464:SF19">
    <property type="entry name" value="UBIQUINONE BIOSYNTHESIS O-METHYLTRANSFERASE, MITOCHONDRIAL"/>
    <property type="match status" value="1"/>
</dbReference>
<evidence type="ECO:0000259" key="5">
    <source>
        <dbReference type="SMART" id="SM00828"/>
    </source>
</evidence>
<dbReference type="InterPro" id="IPR041698">
    <property type="entry name" value="Methyltransf_25"/>
</dbReference>
<organism evidence="6 7">
    <name type="scientific">Streptomyces lasiicapitis</name>
    <dbReference type="NCBI Taxonomy" id="1923961"/>
    <lineage>
        <taxon>Bacteria</taxon>
        <taxon>Bacillati</taxon>
        <taxon>Actinomycetota</taxon>
        <taxon>Actinomycetes</taxon>
        <taxon>Kitasatosporales</taxon>
        <taxon>Streptomycetaceae</taxon>
        <taxon>Streptomyces</taxon>
    </lineage>
</organism>